<protein>
    <submittedName>
        <fullName evidence="1">Uncharacterized protein</fullName>
    </submittedName>
</protein>
<reference evidence="2" key="1">
    <citation type="journal article" date="2010" name="PLoS Negl. Trop. Dis.">
        <title>The genome sequence of Trypanosoma brucei gambiense, causative agent of chronic human african trypanosomiasis.</title>
        <authorList>
            <person name="Jackson A.P."/>
            <person name="Sanders M."/>
            <person name="Berry A."/>
            <person name="McQuillan J."/>
            <person name="Aslett M.A."/>
            <person name="Quail M.A."/>
            <person name="Chukualim B."/>
            <person name="Capewell P."/>
            <person name="MacLeod A."/>
            <person name="Melville S.E."/>
            <person name="Gibson W."/>
            <person name="Barry J.D."/>
            <person name="Berriman M."/>
            <person name="Hertz-Fowler C."/>
        </authorList>
    </citation>
    <scope>NUCLEOTIDE SEQUENCE [LARGE SCALE GENOMIC DNA]</scope>
    <source>
        <strain evidence="2">MHOM/CI/86/DAL972</strain>
    </source>
</reference>
<dbReference type="Proteomes" id="UP000002316">
    <property type="component" value="Chromosome 10"/>
</dbReference>
<evidence type="ECO:0000313" key="1">
    <source>
        <dbReference type="EMBL" id="CBH15256.1"/>
    </source>
</evidence>
<organism evidence="1 2">
    <name type="scientific">Trypanosoma brucei gambiense (strain MHOM/CI/86/DAL972)</name>
    <dbReference type="NCBI Taxonomy" id="679716"/>
    <lineage>
        <taxon>Eukaryota</taxon>
        <taxon>Discoba</taxon>
        <taxon>Euglenozoa</taxon>
        <taxon>Kinetoplastea</taxon>
        <taxon>Metakinetoplastina</taxon>
        <taxon>Trypanosomatida</taxon>
        <taxon>Trypanosomatidae</taxon>
        <taxon>Trypanosoma</taxon>
    </lineage>
</organism>
<dbReference type="KEGG" id="tbg:TbgDal_X3410"/>
<name>D0A1W3_TRYB9</name>
<accession>D0A1W3</accession>
<proteinExistence type="predicted"/>
<dbReference type="EMBL" id="FN554973">
    <property type="protein sequence ID" value="CBH15256.1"/>
    <property type="molecule type" value="Genomic_DNA"/>
</dbReference>
<evidence type="ECO:0000313" key="2">
    <source>
        <dbReference type="Proteomes" id="UP000002316"/>
    </source>
</evidence>
<dbReference type="AlphaFoldDB" id="D0A1W3"/>
<gene>
    <name evidence="1" type="ORF">TbgDal_X3410</name>
</gene>
<sequence length="127" mass="14680">MARRGYTCIPPHSTVSRFFCLLRYSSSDSQRPGQPKGQQSDVLYTFQYSDGIHNVCANVSRNAEYTRACDSVYIYIYVSIYLFSFIYQPDVAMVMALKLRVEEEENGEKGWQFHFSHPLKGKGEKNK</sequence>
<dbReference type="GeneID" id="23865407"/>
<dbReference type="RefSeq" id="XP_011777521.1">
    <property type="nucleotide sequence ID" value="XM_011779219.1"/>
</dbReference>